<protein>
    <submittedName>
        <fullName evidence="2">Uncharacterized protein</fullName>
    </submittedName>
</protein>
<evidence type="ECO:0000313" key="3">
    <source>
        <dbReference type="Proteomes" id="UP001147695"/>
    </source>
</evidence>
<feature type="compositionally biased region" description="Basic and acidic residues" evidence="1">
    <location>
        <begin position="139"/>
        <end position="160"/>
    </location>
</feature>
<feature type="region of interest" description="Disordered" evidence="1">
    <location>
        <begin position="121"/>
        <end position="369"/>
    </location>
</feature>
<dbReference type="AlphaFoldDB" id="A0A9W9UFY9"/>
<evidence type="ECO:0000313" key="2">
    <source>
        <dbReference type="EMBL" id="KAJ5339678.1"/>
    </source>
</evidence>
<feature type="compositionally biased region" description="Basic and acidic residues" evidence="1">
    <location>
        <begin position="1"/>
        <end position="12"/>
    </location>
</feature>
<feature type="region of interest" description="Disordered" evidence="1">
    <location>
        <begin position="381"/>
        <end position="405"/>
    </location>
</feature>
<comment type="caution">
    <text evidence="2">The sequence shown here is derived from an EMBL/GenBank/DDBJ whole genome shotgun (WGS) entry which is preliminary data.</text>
</comment>
<proteinExistence type="predicted"/>
<feature type="compositionally biased region" description="Acidic residues" evidence="1">
    <location>
        <begin position="265"/>
        <end position="276"/>
    </location>
</feature>
<feature type="compositionally biased region" description="Polar residues" evidence="1">
    <location>
        <begin position="277"/>
        <end position="293"/>
    </location>
</feature>
<reference evidence="2" key="1">
    <citation type="submission" date="2022-12" db="EMBL/GenBank/DDBJ databases">
        <authorList>
            <person name="Petersen C."/>
        </authorList>
    </citation>
    <scope>NUCLEOTIDE SEQUENCE</scope>
    <source>
        <strain evidence="2">IBT 35673</strain>
    </source>
</reference>
<feature type="compositionally biased region" description="Low complexity" evidence="1">
    <location>
        <begin position="247"/>
        <end position="264"/>
    </location>
</feature>
<feature type="compositionally biased region" description="Acidic residues" evidence="1">
    <location>
        <begin position="352"/>
        <end position="369"/>
    </location>
</feature>
<dbReference type="EMBL" id="JAPZBQ010000003">
    <property type="protein sequence ID" value="KAJ5339678.1"/>
    <property type="molecule type" value="Genomic_DNA"/>
</dbReference>
<accession>A0A9W9UFY9</accession>
<feature type="region of interest" description="Disordered" evidence="1">
    <location>
        <begin position="1"/>
        <end position="69"/>
    </location>
</feature>
<sequence length="429" mass="46788">MDNSQEDVRPGTEADTDPILSSHHPSTSYAQAPVYEIVEQPYPSLNPSLNNTRGSAERDSSGILAQSPDLPSFARFEGFPELLDYEPFVSSPHTPDYTQEDIEAIDPFYLEKLLLPQTVGESATSLATLSSASPSQGCTHKDRAISTKDKTVSSNEEHCTDVVSTTHQTTPPGVHSSQDQCTCDQSPSSDVATRQASEKDNAGQPDVMEGYHGDVQRWYEENFTEEDYDLDPVDLSELGQRQASTESSQLGQDSSSASGLSATTDADESMGNEEVESSASNQSTASQEDTLNISEPDFTWTIPPPTNRPSGWDFEIYEDPPEASELNQPTTPLADAFQPAEGDKENVPPEGEFSDEEEEGSDDLPSDIDWGEIWQLPRDAFGLPIGRDGRPTIPEPAPFGARRTARRARRALRALPGRDGVLDGEEELD</sequence>
<feature type="compositionally biased region" description="Basic and acidic residues" evidence="1">
    <location>
        <begin position="209"/>
        <end position="220"/>
    </location>
</feature>
<organism evidence="2 3">
    <name type="scientific">Penicillium brevicompactum</name>
    <dbReference type="NCBI Taxonomy" id="5074"/>
    <lineage>
        <taxon>Eukaryota</taxon>
        <taxon>Fungi</taxon>
        <taxon>Dikarya</taxon>
        <taxon>Ascomycota</taxon>
        <taxon>Pezizomycotina</taxon>
        <taxon>Eurotiomycetes</taxon>
        <taxon>Eurotiomycetidae</taxon>
        <taxon>Eurotiales</taxon>
        <taxon>Aspergillaceae</taxon>
        <taxon>Penicillium</taxon>
    </lineage>
</organism>
<name>A0A9W9UFY9_PENBR</name>
<dbReference type="Proteomes" id="UP001147695">
    <property type="component" value="Unassembled WGS sequence"/>
</dbReference>
<evidence type="ECO:0000256" key="1">
    <source>
        <dbReference type="SAM" id="MobiDB-lite"/>
    </source>
</evidence>
<feature type="compositionally biased region" description="Acidic residues" evidence="1">
    <location>
        <begin position="222"/>
        <end position="234"/>
    </location>
</feature>
<feature type="compositionally biased region" description="Low complexity" evidence="1">
    <location>
        <begin position="122"/>
        <end position="133"/>
    </location>
</feature>
<reference evidence="2" key="2">
    <citation type="journal article" date="2023" name="IMA Fungus">
        <title>Comparative genomic study of the Penicillium genus elucidates a diverse pangenome and 15 lateral gene transfer events.</title>
        <authorList>
            <person name="Petersen C."/>
            <person name="Sorensen T."/>
            <person name="Nielsen M.R."/>
            <person name="Sondergaard T.E."/>
            <person name="Sorensen J.L."/>
            <person name="Fitzpatrick D.A."/>
            <person name="Frisvad J.C."/>
            <person name="Nielsen K.L."/>
        </authorList>
    </citation>
    <scope>NUCLEOTIDE SEQUENCE</scope>
    <source>
        <strain evidence="2">IBT 35673</strain>
    </source>
</reference>
<feature type="compositionally biased region" description="Polar residues" evidence="1">
    <location>
        <begin position="43"/>
        <end position="54"/>
    </location>
</feature>
<gene>
    <name evidence="2" type="ORF">N7452_006406</name>
</gene>
<feature type="compositionally biased region" description="Polar residues" evidence="1">
    <location>
        <begin position="162"/>
        <end position="195"/>
    </location>
</feature>